<dbReference type="EMBL" id="RXRX01000004">
    <property type="protein sequence ID" value="RTN24850.1"/>
    <property type="molecule type" value="Genomic_DNA"/>
</dbReference>
<feature type="region of interest" description="Disordered" evidence="1">
    <location>
        <begin position="69"/>
        <end position="92"/>
    </location>
</feature>
<evidence type="ECO:0000256" key="1">
    <source>
        <dbReference type="SAM" id="MobiDB-lite"/>
    </source>
</evidence>
<protein>
    <submittedName>
        <fullName evidence="2">Uncharacterized protein</fullName>
    </submittedName>
</protein>
<evidence type="ECO:0000313" key="3">
    <source>
        <dbReference type="Proteomes" id="UP000278241"/>
    </source>
</evidence>
<proteinExistence type="predicted"/>
<keyword evidence="3" id="KW-1185">Reference proteome</keyword>
<sequence>MKRTKKIDIQILTDGDELISSVCQNDTITLTVKKHDGRYKIFLVEKNNNGLFKLKSDYDISVSEEKGTPLVKTTSDDDDSNDSGYSVRAYTL</sequence>
<comment type="caution">
    <text evidence="2">The sequence shown here is derived from an EMBL/GenBank/DDBJ whole genome shotgun (WGS) entry which is preliminary data.</text>
</comment>
<organism evidence="2 3">
    <name type="scientific">Enterobacter quasimori</name>
    <dbReference type="NCBI Taxonomy" id="2838947"/>
    <lineage>
        <taxon>Bacteria</taxon>
        <taxon>Pseudomonadati</taxon>
        <taxon>Pseudomonadota</taxon>
        <taxon>Gammaproteobacteria</taxon>
        <taxon>Enterobacterales</taxon>
        <taxon>Enterobacteriaceae</taxon>
        <taxon>Enterobacter</taxon>
    </lineage>
</organism>
<reference evidence="2 3" key="1">
    <citation type="submission" date="2018-12" db="EMBL/GenBank/DDBJ databases">
        <title>The Batch Genome Submission of Enterobacter spp. strains.</title>
        <authorList>
            <person name="Wei L."/>
            <person name="Wu W."/>
            <person name="Lin J."/>
            <person name="Zhang X."/>
            <person name="Feng Y."/>
            <person name="Zong Z."/>
        </authorList>
    </citation>
    <scope>NUCLEOTIDE SEQUENCE [LARGE SCALE GENOMIC DNA]</scope>
    <source>
        <strain evidence="2 3">WCHEM090044</strain>
    </source>
</reference>
<gene>
    <name evidence="2" type="ORF">EKN94_07735</name>
</gene>
<accession>A0ABY0AUF8</accession>
<dbReference type="Proteomes" id="UP000278241">
    <property type="component" value="Unassembled WGS sequence"/>
</dbReference>
<dbReference type="RefSeq" id="WP_126544526.1">
    <property type="nucleotide sequence ID" value="NZ_RXRX01000004.1"/>
</dbReference>
<evidence type="ECO:0000313" key="2">
    <source>
        <dbReference type="EMBL" id="RTN24850.1"/>
    </source>
</evidence>
<name>A0ABY0AUF8_9ENTR</name>